<feature type="transmembrane region" description="Helical" evidence="1">
    <location>
        <begin position="76"/>
        <end position="99"/>
    </location>
</feature>
<comment type="caution">
    <text evidence="2">The sequence shown here is derived from an EMBL/GenBank/DDBJ whole genome shotgun (WGS) entry which is preliminary data.</text>
</comment>
<organism evidence="2 4">
    <name type="scientific">Nonlabens ulvanivorans</name>
    <name type="common">Persicivirga ulvanivorans</name>
    <dbReference type="NCBI Taxonomy" id="906888"/>
    <lineage>
        <taxon>Bacteria</taxon>
        <taxon>Pseudomonadati</taxon>
        <taxon>Bacteroidota</taxon>
        <taxon>Flavobacteriia</taxon>
        <taxon>Flavobacteriales</taxon>
        <taxon>Flavobacteriaceae</taxon>
        <taxon>Nonlabens</taxon>
    </lineage>
</organism>
<dbReference type="EMBL" id="PVNA01000002">
    <property type="protein sequence ID" value="PRX14127.1"/>
    <property type="molecule type" value="Genomic_DNA"/>
</dbReference>
<dbReference type="Proteomes" id="UP000239997">
    <property type="component" value="Unassembled WGS sequence"/>
</dbReference>
<dbReference type="OrthoDB" id="1446369at2"/>
<protein>
    <submittedName>
        <fullName evidence="2">Uncharacterized protein</fullName>
    </submittedName>
</protein>
<reference evidence="2 4" key="1">
    <citation type="submission" date="2014-07" db="EMBL/GenBank/DDBJ databases">
        <title>Draft genome sequence of Nonlabens ulvanivorans, an ulvan degrading bacterium.</title>
        <authorList>
            <person name="Kopel M."/>
            <person name="Helbert W."/>
            <person name="Henrissat B."/>
            <person name="Doniger T."/>
            <person name="Banin E."/>
        </authorList>
    </citation>
    <scope>NUCLEOTIDE SEQUENCE [LARGE SCALE GENOMIC DNA]</scope>
    <source>
        <strain evidence="2 4">PLR</strain>
    </source>
</reference>
<keyword evidence="1" id="KW-1133">Transmembrane helix</keyword>
<gene>
    <name evidence="2" type="ORF">IL45_04895</name>
    <name evidence="3" type="ORF">LY02_01156</name>
</gene>
<keyword evidence="1" id="KW-0472">Membrane</keyword>
<keyword evidence="5" id="KW-1185">Reference proteome</keyword>
<evidence type="ECO:0000313" key="3">
    <source>
        <dbReference type="EMBL" id="PRX14127.1"/>
    </source>
</evidence>
<evidence type="ECO:0000313" key="4">
    <source>
        <dbReference type="Proteomes" id="UP000028531"/>
    </source>
</evidence>
<evidence type="ECO:0000313" key="5">
    <source>
        <dbReference type="Proteomes" id="UP000239997"/>
    </source>
</evidence>
<keyword evidence="1" id="KW-0812">Transmembrane</keyword>
<proteinExistence type="predicted"/>
<dbReference type="AlphaFoldDB" id="A0A084JX66"/>
<name>A0A084JX66_NONUL</name>
<evidence type="ECO:0000256" key="1">
    <source>
        <dbReference type="SAM" id="Phobius"/>
    </source>
</evidence>
<reference evidence="3 5" key="2">
    <citation type="submission" date="2018-03" db="EMBL/GenBank/DDBJ databases">
        <title>Genomic Encyclopedia of Archaeal and Bacterial Type Strains, Phase II (KMG-II): from individual species to whole genera.</title>
        <authorList>
            <person name="Goeker M."/>
        </authorList>
    </citation>
    <scope>NUCLEOTIDE SEQUENCE [LARGE SCALE GENOMIC DNA]</scope>
    <source>
        <strain evidence="3 5">DSM 22727</strain>
    </source>
</reference>
<evidence type="ECO:0000313" key="2">
    <source>
        <dbReference type="EMBL" id="KEZ93550.1"/>
    </source>
</evidence>
<dbReference type="EMBL" id="JPJI01000026">
    <property type="protein sequence ID" value="KEZ93550.1"/>
    <property type="molecule type" value="Genomic_DNA"/>
</dbReference>
<feature type="transmembrane region" description="Helical" evidence="1">
    <location>
        <begin position="21"/>
        <end position="40"/>
    </location>
</feature>
<sequence>MKRFLDIIVIVVKWLIRRKRLYRIAGFASVTYMFIELNNADIPTEAEPNYAEIGEKYGETVKAISGWLVNKFGSGINWLGIAVALIILLICLLIEFNVLKPQKVINAKNIFSGWFTINIQTNHYDKE</sequence>
<accession>A0A084JX66</accession>
<dbReference type="Proteomes" id="UP000028531">
    <property type="component" value="Unassembled WGS sequence"/>
</dbReference>
<dbReference type="RefSeq" id="WP_036580989.1">
    <property type="nucleotide sequence ID" value="NZ_JPJI01000026.1"/>
</dbReference>